<name>A0A6J7IDH3_9ZZZZ</name>
<sequence>MRLTVIGCSGSFPGPDSPASCYLVEHHGFQVLLDLGNGALGALQKFASVESIDAVLLSHLHPDHCIDMTSMYVVRKHNPRGHLPRIPVYGPHGTADRLARAYDLPTTPGMTREFDFKDWSRGDFEIGPFRVETAPMAHPVPCFAMRVSVGDKSLVYSGDTGPTQTLVDLARGADLALFEASFLDGDNPPDLHLSAREAADHANRAGAGQVVLTHLVPWNDRSLTREQALFDGPLNLAESGQVWDL</sequence>
<reference evidence="2" key="1">
    <citation type="submission" date="2020-05" db="EMBL/GenBank/DDBJ databases">
        <authorList>
            <person name="Chiriac C."/>
            <person name="Salcher M."/>
            <person name="Ghai R."/>
            <person name="Kavagutti S V."/>
        </authorList>
    </citation>
    <scope>NUCLEOTIDE SEQUENCE</scope>
</reference>
<dbReference type="CDD" id="cd07716">
    <property type="entry name" value="RNaseZ_short-form-like_MBL-fold"/>
    <property type="match status" value="1"/>
</dbReference>
<dbReference type="GO" id="GO:0042781">
    <property type="term" value="F:3'-tRNA processing endoribonuclease activity"/>
    <property type="evidence" value="ECO:0007669"/>
    <property type="project" value="TreeGrafter"/>
</dbReference>
<dbReference type="Pfam" id="PF12706">
    <property type="entry name" value="Lactamase_B_2"/>
    <property type="match status" value="1"/>
</dbReference>
<evidence type="ECO:0000313" key="2">
    <source>
        <dbReference type="EMBL" id="CAB4929238.1"/>
    </source>
</evidence>
<gene>
    <name evidence="2" type="ORF">UFOPK3610_01844</name>
</gene>
<dbReference type="SUPFAM" id="SSF56281">
    <property type="entry name" value="Metallo-hydrolase/oxidoreductase"/>
    <property type="match status" value="1"/>
</dbReference>
<dbReference type="Gene3D" id="3.60.15.10">
    <property type="entry name" value="Ribonuclease Z/Hydroxyacylglutathione hydrolase-like"/>
    <property type="match status" value="1"/>
</dbReference>
<proteinExistence type="predicted"/>
<feature type="domain" description="Metallo-beta-lactamase" evidence="1">
    <location>
        <begin position="18"/>
        <end position="214"/>
    </location>
</feature>
<dbReference type="EMBL" id="CAFBMR010000122">
    <property type="protein sequence ID" value="CAB4929238.1"/>
    <property type="molecule type" value="Genomic_DNA"/>
</dbReference>
<dbReference type="AlphaFoldDB" id="A0A6J7IDH3"/>
<dbReference type="InterPro" id="IPR036866">
    <property type="entry name" value="RibonucZ/Hydroxyglut_hydro"/>
</dbReference>
<protein>
    <submittedName>
        <fullName evidence="2">Unannotated protein</fullName>
    </submittedName>
</protein>
<dbReference type="PANTHER" id="PTHR46018:SF4">
    <property type="entry name" value="METALLO-HYDROLASE YHFI-RELATED"/>
    <property type="match status" value="1"/>
</dbReference>
<dbReference type="PANTHER" id="PTHR46018">
    <property type="entry name" value="ZINC PHOSPHODIESTERASE ELAC PROTEIN 1"/>
    <property type="match status" value="1"/>
</dbReference>
<dbReference type="InterPro" id="IPR001279">
    <property type="entry name" value="Metallo-B-lactamas"/>
</dbReference>
<organism evidence="2">
    <name type="scientific">freshwater metagenome</name>
    <dbReference type="NCBI Taxonomy" id="449393"/>
    <lineage>
        <taxon>unclassified sequences</taxon>
        <taxon>metagenomes</taxon>
        <taxon>ecological metagenomes</taxon>
    </lineage>
</organism>
<dbReference type="SMART" id="SM00849">
    <property type="entry name" value="Lactamase_B"/>
    <property type="match status" value="1"/>
</dbReference>
<evidence type="ECO:0000259" key="1">
    <source>
        <dbReference type="SMART" id="SM00849"/>
    </source>
</evidence>
<accession>A0A6J7IDH3</accession>